<sequence>MMPTRAEIAGIMSVMQSAFDPAYGEAWNEAQVTSALLVPGTRFALADAAGIIGPPSPSVPSAGFYLSRQTLDEEELLLLAVLPEYRRSGCATRLFEHLTCACRDRGVARLFLEMRADNTAAHFYQKMGFQPVGLRKAYYRGADGQYRDARTLALDLA</sequence>
<keyword evidence="1" id="KW-0808">Transferase</keyword>
<name>A0A0G3XJF2_9SPHN</name>
<dbReference type="STRING" id="1348774.AB433_11955"/>
<keyword evidence="2" id="KW-0012">Acyltransferase</keyword>
<dbReference type="InterPro" id="IPR016181">
    <property type="entry name" value="Acyl_CoA_acyltransferase"/>
</dbReference>
<dbReference type="OrthoDB" id="9804026at2"/>
<dbReference type="PATRIC" id="fig|1348774.3.peg.2516"/>
<dbReference type="PROSITE" id="PS51186">
    <property type="entry name" value="GNAT"/>
    <property type="match status" value="1"/>
</dbReference>
<protein>
    <submittedName>
        <fullName evidence="3">Uncharacterized protein</fullName>
    </submittedName>
</protein>
<dbReference type="AlphaFoldDB" id="A0A0G3XJF2"/>
<dbReference type="SUPFAM" id="SSF55729">
    <property type="entry name" value="Acyl-CoA N-acyltransferases (Nat)"/>
    <property type="match status" value="1"/>
</dbReference>
<organism evidence="3 4">
    <name type="scientific">Croceicoccus naphthovorans</name>
    <dbReference type="NCBI Taxonomy" id="1348774"/>
    <lineage>
        <taxon>Bacteria</taxon>
        <taxon>Pseudomonadati</taxon>
        <taxon>Pseudomonadota</taxon>
        <taxon>Alphaproteobacteria</taxon>
        <taxon>Sphingomonadales</taxon>
        <taxon>Erythrobacteraceae</taxon>
        <taxon>Croceicoccus</taxon>
    </lineage>
</organism>
<evidence type="ECO:0000313" key="3">
    <source>
        <dbReference type="EMBL" id="AKM10513.1"/>
    </source>
</evidence>
<dbReference type="Gene3D" id="3.40.630.30">
    <property type="match status" value="1"/>
</dbReference>
<dbReference type="PANTHER" id="PTHR43420">
    <property type="entry name" value="ACETYLTRANSFERASE"/>
    <property type="match status" value="1"/>
</dbReference>
<dbReference type="Pfam" id="PF13508">
    <property type="entry name" value="Acetyltransf_7"/>
    <property type="match status" value="1"/>
</dbReference>
<dbReference type="InterPro" id="IPR000182">
    <property type="entry name" value="GNAT_dom"/>
</dbReference>
<accession>A0A0G3XJF2</accession>
<evidence type="ECO:0000256" key="1">
    <source>
        <dbReference type="ARBA" id="ARBA00022679"/>
    </source>
</evidence>
<dbReference type="EMBL" id="CP011770">
    <property type="protein sequence ID" value="AKM10513.1"/>
    <property type="molecule type" value="Genomic_DNA"/>
</dbReference>
<gene>
    <name evidence="3" type="ORF">AB433_11955</name>
</gene>
<proteinExistence type="predicted"/>
<dbReference type="KEGG" id="cna:AB433_11955"/>
<dbReference type="PANTHER" id="PTHR43420:SF44">
    <property type="entry name" value="ACETYLTRANSFERASE YPEA"/>
    <property type="match status" value="1"/>
</dbReference>
<dbReference type="RefSeq" id="WP_047821209.1">
    <property type="nucleotide sequence ID" value="NZ_CP011770.1"/>
</dbReference>
<dbReference type="GO" id="GO:0016747">
    <property type="term" value="F:acyltransferase activity, transferring groups other than amino-acyl groups"/>
    <property type="evidence" value="ECO:0007669"/>
    <property type="project" value="InterPro"/>
</dbReference>
<keyword evidence="4" id="KW-1185">Reference proteome</keyword>
<dbReference type="InterPro" id="IPR050680">
    <property type="entry name" value="YpeA/RimI_acetyltransf"/>
</dbReference>
<dbReference type="Proteomes" id="UP000035287">
    <property type="component" value="Chromosome"/>
</dbReference>
<reference evidence="3 4" key="1">
    <citation type="submission" date="2015-06" db="EMBL/GenBank/DDBJ databases">
        <authorList>
            <person name="Zeng Y."/>
            <person name="Huang Y."/>
        </authorList>
    </citation>
    <scope>NUCLEOTIDE SEQUENCE [LARGE SCALE GENOMIC DNA]</scope>
    <source>
        <strain evidence="3 4">PQ-2</strain>
    </source>
</reference>
<evidence type="ECO:0000256" key="2">
    <source>
        <dbReference type="ARBA" id="ARBA00023315"/>
    </source>
</evidence>
<evidence type="ECO:0000313" key="4">
    <source>
        <dbReference type="Proteomes" id="UP000035287"/>
    </source>
</evidence>